<protein>
    <submittedName>
        <fullName evidence="3">Uncharacterized protein</fullName>
    </submittedName>
</protein>
<reference evidence="3" key="1">
    <citation type="submission" date="2016-09" db="EMBL/GenBank/DDBJ databases">
        <authorList>
            <person name="Capua I."/>
            <person name="De Benedictis P."/>
            <person name="Joannis T."/>
            <person name="Lombin L.H."/>
            <person name="Cattoli G."/>
        </authorList>
    </citation>
    <scope>NUCLEOTIDE SEQUENCE</scope>
    <source>
        <strain evidence="3">W106-1</strain>
    </source>
</reference>
<evidence type="ECO:0000313" key="3">
    <source>
        <dbReference type="EMBL" id="AOW71164.1"/>
    </source>
</evidence>
<dbReference type="EMBL" id="KX870077">
    <property type="protein sequence ID" value="AOW71164.1"/>
    <property type="molecule type" value="Genomic_DNA"/>
</dbReference>
<evidence type="ECO:0000256" key="1">
    <source>
        <dbReference type="SAM" id="MobiDB-lite"/>
    </source>
</evidence>
<feature type="transmembrane region" description="Helical" evidence="2">
    <location>
        <begin position="21"/>
        <end position="41"/>
    </location>
</feature>
<geneLocation type="mitochondrion" evidence="3"/>
<feature type="region of interest" description="Disordered" evidence="1">
    <location>
        <begin position="248"/>
        <end position="303"/>
    </location>
</feature>
<feature type="transmembrane region" description="Helical" evidence="2">
    <location>
        <begin position="61"/>
        <end position="81"/>
    </location>
</feature>
<gene>
    <name evidence="3" type="primary">orf419</name>
</gene>
<feature type="transmembrane region" description="Helical" evidence="2">
    <location>
        <begin position="111"/>
        <end position="131"/>
    </location>
</feature>
<proteinExistence type="predicted"/>
<feature type="transmembrane region" description="Helical" evidence="2">
    <location>
        <begin position="187"/>
        <end position="208"/>
    </location>
</feature>
<dbReference type="GeneID" id="30218117"/>
<keyword evidence="3" id="KW-0496">Mitochondrion</keyword>
<dbReference type="RefSeq" id="YP_009317069.1">
    <property type="nucleotide sequence ID" value="NC_031828.1"/>
</dbReference>
<keyword evidence="2" id="KW-0812">Transmembrane</keyword>
<keyword evidence="2" id="KW-0472">Membrane</keyword>
<name>A0A1D8RE46_9PEZI</name>
<feature type="compositionally biased region" description="Gly residues" evidence="1">
    <location>
        <begin position="248"/>
        <end position="257"/>
    </location>
</feature>
<dbReference type="AlphaFoldDB" id="A0A1D8RE46"/>
<keyword evidence="2" id="KW-1133">Transmembrane helix</keyword>
<reference evidence="3" key="2">
    <citation type="journal article" date="2017" name="Appl. Microbiol. Biotechnol.">
        <title>Complete mitochondrial genome of the endophytic fungus Pestalotiopsis fici: features and evolution.</title>
        <authorList>
            <person name="Zhang S."/>
            <person name="Wang X.N."/>
            <person name="Zhang X.L."/>
            <person name="Liu X.Z."/>
            <person name="Zhang Y.J."/>
        </authorList>
    </citation>
    <scope>NUCLEOTIDE SEQUENCE</scope>
    <source>
        <strain evidence="3">W106-1</strain>
    </source>
</reference>
<feature type="compositionally biased region" description="Acidic residues" evidence="1">
    <location>
        <begin position="275"/>
        <end position="293"/>
    </location>
</feature>
<evidence type="ECO:0000256" key="2">
    <source>
        <dbReference type="SAM" id="Phobius"/>
    </source>
</evidence>
<sequence length="419" mass="49837">MKRLLIKTILKYSGFISLEKIVYLFLNYWGNYIMSYLIKTIFKNYTNNFVYYYYYSVRTSFWSFIAEKNVFLITRFWSFIVKKNVFLITRFSINLVKGDFIIALENLIKDIYPIVFPKVGNFIVILLIRFNLHSYESFFIHEGLFELNLEINTYLCNIIDSYLGFVFIISLSYLLTYNKKFKLNNPLLYNIFITISVIILCFFAIVFFLNLNQIFFYLFHKIVELVINYVLKMMGNLYRGPSSQPGGFGEPVGGGGKPPKEPGGPLPPKGHYNEDNSEEDSSELNDDNSEFSEDASKNKDEIRRKGRESFKAWFDKKDPIQREIYKANKRSRYKKAMEDEDKYEKNKKRHQEWRAEMLKNETAEERRVRLDKHKGYYKTYRDSLGPTKKKLKQKEKVQSILKEKILKQQNKDVLDKIKI</sequence>
<accession>A0A1D8RE46</accession>
<feature type="compositionally biased region" description="Basic and acidic residues" evidence="1">
    <location>
        <begin position="294"/>
        <end position="303"/>
    </location>
</feature>
<feature type="transmembrane region" description="Helical" evidence="2">
    <location>
        <begin position="151"/>
        <end position="175"/>
    </location>
</feature>
<organism evidence="3">
    <name type="scientific">Pestalotiopsis fici</name>
    <dbReference type="NCBI Taxonomy" id="393283"/>
    <lineage>
        <taxon>Eukaryota</taxon>
        <taxon>Fungi</taxon>
        <taxon>Dikarya</taxon>
        <taxon>Ascomycota</taxon>
        <taxon>Pezizomycotina</taxon>
        <taxon>Sordariomycetes</taxon>
        <taxon>Xylariomycetidae</taxon>
        <taxon>Amphisphaeriales</taxon>
        <taxon>Sporocadaceae</taxon>
        <taxon>Pestalotiopsis</taxon>
    </lineage>
</organism>